<dbReference type="KEGG" id="haby:HLVA_16090"/>
<gene>
    <name evidence="3" type="ORF">HLVA_16090</name>
</gene>
<name>A0AAU9DCJ4_9FUSO</name>
<dbReference type="AlphaFoldDB" id="A0AAU9DCJ4"/>
<evidence type="ECO:0000313" key="4">
    <source>
        <dbReference type="Proteomes" id="UP001321582"/>
    </source>
</evidence>
<dbReference type="RefSeq" id="WP_307903885.1">
    <property type="nucleotide sequence ID" value="NZ_AP027059.1"/>
</dbReference>
<comment type="similarity">
    <text evidence="1">Belongs to the DprA/Smf family.</text>
</comment>
<dbReference type="Gene3D" id="3.40.50.450">
    <property type="match status" value="1"/>
</dbReference>
<dbReference type="Pfam" id="PF02481">
    <property type="entry name" value="DNA_processg_A"/>
    <property type="match status" value="1"/>
</dbReference>
<reference evidence="3 4" key="1">
    <citation type="submission" date="2022-11" db="EMBL/GenBank/DDBJ databases">
        <title>Haliovirga abyssi gen. nov., sp. nov., a mesophilic fermentative bacterium isolated from the Iheya North hydrothermal field and the proposal of Haliovirgaceae fam. nov.</title>
        <authorList>
            <person name="Miyazaki U."/>
            <person name="Tame A."/>
            <person name="Miyazaki J."/>
            <person name="Takai K."/>
            <person name="Sawayama S."/>
            <person name="Kitajima M."/>
            <person name="Okamoto A."/>
            <person name="Nakagawa S."/>
        </authorList>
    </citation>
    <scope>NUCLEOTIDE SEQUENCE [LARGE SCALE GENOMIC DNA]</scope>
    <source>
        <strain evidence="3 4">IC12</strain>
    </source>
</reference>
<organism evidence="3 4">
    <name type="scientific">Haliovirga abyssi</name>
    <dbReference type="NCBI Taxonomy" id="2996794"/>
    <lineage>
        <taxon>Bacteria</taxon>
        <taxon>Fusobacteriati</taxon>
        <taxon>Fusobacteriota</taxon>
        <taxon>Fusobacteriia</taxon>
        <taxon>Fusobacteriales</taxon>
        <taxon>Haliovirgaceae</taxon>
        <taxon>Haliovirga</taxon>
    </lineage>
</organism>
<dbReference type="PANTHER" id="PTHR43022">
    <property type="entry name" value="PROTEIN SMF"/>
    <property type="match status" value="1"/>
</dbReference>
<proteinExistence type="inferred from homology"/>
<feature type="domain" description="Smf/DprA SLOG" evidence="2">
    <location>
        <begin position="74"/>
        <end position="282"/>
    </location>
</feature>
<keyword evidence="4" id="KW-1185">Reference proteome</keyword>
<accession>A0AAU9DCJ4</accession>
<dbReference type="SUPFAM" id="SSF102405">
    <property type="entry name" value="MCP/YpsA-like"/>
    <property type="match status" value="1"/>
</dbReference>
<evidence type="ECO:0000313" key="3">
    <source>
        <dbReference type="EMBL" id="BDU51040.1"/>
    </source>
</evidence>
<dbReference type="NCBIfam" id="TIGR00732">
    <property type="entry name" value="dprA"/>
    <property type="match status" value="1"/>
</dbReference>
<protein>
    <submittedName>
        <fullName evidence="3">DNA processing protein DprA</fullName>
    </submittedName>
</protein>
<sequence length="353" mass="40045">MNEWYKLHLAGLTRGEIYKLMIEFENFENIINSDLNILSLKLKIKKEKLIKIKKITDEEIMLEKSKYDKLGIKILSLKDEKYPYLLREISNPPLFLYYKGEMKIPNKTIGVIGTRKITAYGESATKKITKELIESGVTIISGLALGVDAIALNTALKSGGNVVAVVGSGLDVIYPYENKRIWEKIENEGLIISEYPIGTQPLRWNFPERNRIIVGLSNGILICESYKSGGSLITGKICLDENRELFAVPGFISYPSFEGCNNLIKRGEAKLVSNAEDILEEFNWDTDKSDIENEHIILSKEEEILYKKLVVEKNLDELIMETGYKGNNILVYLMEMEIKGIIKSISGGRYTRV</sequence>
<dbReference type="PANTHER" id="PTHR43022:SF1">
    <property type="entry name" value="PROTEIN SMF"/>
    <property type="match status" value="1"/>
</dbReference>
<dbReference type="Proteomes" id="UP001321582">
    <property type="component" value="Chromosome"/>
</dbReference>
<dbReference type="InterPro" id="IPR057666">
    <property type="entry name" value="DrpA_SLOG"/>
</dbReference>
<evidence type="ECO:0000256" key="1">
    <source>
        <dbReference type="ARBA" id="ARBA00006525"/>
    </source>
</evidence>
<dbReference type="EMBL" id="AP027059">
    <property type="protein sequence ID" value="BDU51040.1"/>
    <property type="molecule type" value="Genomic_DNA"/>
</dbReference>
<dbReference type="GO" id="GO:0009294">
    <property type="term" value="P:DNA-mediated transformation"/>
    <property type="evidence" value="ECO:0007669"/>
    <property type="project" value="InterPro"/>
</dbReference>
<evidence type="ECO:0000259" key="2">
    <source>
        <dbReference type="Pfam" id="PF02481"/>
    </source>
</evidence>
<dbReference type="InterPro" id="IPR003488">
    <property type="entry name" value="DprA"/>
</dbReference>